<feature type="transmembrane region" description="Helical" evidence="1">
    <location>
        <begin position="89"/>
        <end position="106"/>
    </location>
</feature>
<dbReference type="EMBL" id="FLRD01000014">
    <property type="protein sequence ID" value="SBT31316.1"/>
    <property type="molecule type" value="Genomic_DNA"/>
</dbReference>
<dbReference type="EMBL" id="FLRE01000025">
    <property type="protein sequence ID" value="SBT31907.1"/>
    <property type="molecule type" value="Genomic_DNA"/>
</dbReference>
<dbReference type="AlphaFoldDB" id="A0A1A8YIE6"/>
<keyword evidence="1" id="KW-0472">Membrane</keyword>
<evidence type="ECO:0000256" key="1">
    <source>
        <dbReference type="SAM" id="Phobius"/>
    </source>
</evidence>
<gene>
    <name evidence="2" type="ORF">POVWA1_006550</name>
    <name evidence="3" type="ORF">POVWA2_006750</name>
</gene>
<reference evidence="2" key="2">
    <citation type="submission" date="2016-05" db="EMBL/GenBank/DDBJ databases">
        <authorList>
            <person name="Lavstsen T."/>
            <person name="Jespersen J.S."/>
        </authorList>
    </citation>
    <scope>NUCLEOTIDE SEQUENCE [LARGE SCALE GENOMIC DNA]</scope>
</reference>
<keyword evidence="5" id="KW-1185">Reference proteome</keyword>
<name>A0A1A8YIE6_PLAOA</name>
<organism evidence="2 5">
    <name type="scientific">Plasmodium ovale wallikeri</name>
    <dbReference type="NCBI Taxonomy" id="864142"/>
    <lineage>
        <taxon>Eukaryota</taxon>
        <taxon>Sar</taxon>
        <taxon>Alveolata</taxon>
        <taxon>Apicomplexa</taxon>
        <taxon>Aconoidasida</taxon>
        <taxon>Haemosporida</taxon>
        <taxon>Plasmodiidae</taxon>
        <taxon>Plasmodium</taxon>
        <taxon>Plasmodium (Plasmodium)</taxon>
    </lineage>
</organism>
<reference evidence="4 5" key="1">
    <citation type="submission" date="2016-05" db="EMBL/GenBank/DDBJ databases">
        <authorList>
            <person name="Naeem Raeece"/>
        </authorList>
    </citation>
    <scope>NUCLEOTIDE SEQUENCE [LARGE SCALE GENOMIC DNA]</scope>
</reference>
<dbReference type="Proteomes" id="UP000078550">
    <property type="component" value="Unassembled WGS sequence"/>
</dbReference>
<keyword evidence="1" id="KW-0812">Transmembrane</keyword>
<evidence type="ECO:0000313" key="2">
    <source>
        <dbReference type="EMBL" id="SBT31316.1"/>
    </source>
</evidence>
<proteinExistence type="predicted"/>
<evidence type="ECO:0000313" key="5">
    <source>
        <dbReference type="Proteomes" id="UP000078555"/>
    </source>
</evidence>
<evidence type="ECO:0000313" key="3">
    <source>
        <dbReference type="EMBL" id="SBT31907.1"/>
    </source>
</evidence>
<sequence>MSCVACPFNYVNISQNQKEGRVSLEKGHEGRKKVHDLLRFEVSAIANYKYYKEIEIRSRIRVSLIVLLISLMIYVLFKYRDDKIVVEIINNLPLMIFVSLFFIITIKHSCKNLFKSTNYIKSLNKTLKAFNLHVDKKSLKLCIIGSLRKEQ</sequence>
<feature type="transmembrane region" description="Helical" evidence="1">
    <location>
        <begin position="60"/>
        <end position="77"/>
    </location>
</feature>
<protein>
    <submittedName>
        <fullName evidence="2">Uncharacterized protein</fullName>
    </submittedName>
</protein>
<dbReference type="Proteomes" id="UP000078555">
    <property type="component" value="Unassembled WGS sequence"/>
</dbReference>
<keyword evidence="1" id="KW-1133">Transmembrane helix</keyword>
<evidence type="ECO:0000313" key="4">
    <source>
        <dbReference type="Proteomes" id="UP000078550"/>
    </source>
</evidence>
<accession>A0A1A8YIE6</accession>